<proteinExistence type="predicted"/>
<evidence type="ECO:0000313" key="2">
    <source>
        <dbReference type="Proteomes" id="UP000235672"/>
    </source>
</evidence>
<name>A0A2J6Q3L8_9HELO</name>
<accession>A0A2J6Q3L8</accession>
<reference evidence="1 2" key="1">
    <citation type="submission" date="2016-05" db="EMBL/GenBank/DDBJ databases">
        <title>A degradative enzymes factory behind the ericoid mycorrhizal symbiosis.</title>
        <authorList>
            <consortium name="DOE Joint Genome Institute"/>
            <person name="Martino E."/>
            <person name="Morin E."/>
            <person name="Grelet G."/>
            <person name="Kuo A."/>
            <person name="Kohler A."/>
            <person name="Daghino S."/>
            <person name="Barry K."/>
            <person name="Choi C."/>
            <person name="Cichocki N."/>
            <person name="Clum A."/>
            <person name="Copeland A."/>
            <person name="Hainaut M."/>
            <person name="Haridas S."/>
            <person name="Labutti K."/>
            <person name="Lindquist E."/>
            <person name="Lipzen A."/>
            <person name="Khouja H.-R."/>
            <person name="Murat C."/>
            <person name="Ohm R."/>
            <person name="Olson A."/>
            <person name="Spatafora J."/>
            <person name="Veneault-Fourrey C."/>
            <person name="Henrissat B."/>
            <person name="Grigoriev I."/>
            <person name="Martin F."/>
            <person name="Perotto S."/>
        </authorList>
    </citation>
    <scope>NUCLEOTIDE SEQUENCE [LARGE SCALE GENOMIC DNA]</scope>
    <source>
        <strain evidence="1 2">UAMH 7357</strain>
    </source>
</reference>
<gene>
    <name evidence="1" type="ORF">NA56DRAFT_749296</name>
</gene>
<dbReference type="InterPro" id="IPR038883">
    <property type="entry name" value="AN11006-like"/>
</dbReference>
<dbReference type="EMBL" id="KZ613483">
    <property type="protein sequence ID" value="PMD20875.1"/>
    <property type="molecule type" value="Genomic_DNA"/>
</dbReference>
<protein>
    <submittedName>
        <fullName evidence="1">Uncharacterized protein</fullName>
    </submittedName>
</protein>
<organism evidence="1 2">
    <name type="scientific">Hyaloscypha hepaticicola</name>
    <dbReference type="NCBI Taxonomy" id="2082293"/>
    <lineage>
        <taxon>Eukaryota</taxon>
        <taxon>Fungi</taxon>
        <taxon>Dikarya</taxon>
        <taxon>Ascomycota</taxon>
        <taxon>Pezizomycotina</taxon>
        <taxon>Leotiomycetes</taxon>
        <taxon>Helotiales</taxon>
        <taxon>Hyaloscyphaceae</taxon>
        <taxon>Hyaloscypha</taxon>
    </lineage>
</organism>
<dbReference type="OrthoDB" id="3555548at2759"/>
<dbReference type="PANTHER" id="PTHR42085">
    <property type="entry name" value="F-BOX DOMAIN-CONTAINING PROTEIN"/>
    <property type="match status" value="1"/>
</dbReference>
<keyword evidence="2" id="KW-1185">Reference proteome</keyword>
<dbReference type="AlphaFoldDB" id="A0A2J6Q3L8"/>
<dbReference type="Proteomes" id="UP000235672">
    <property type="component" value="Unassembled WGS sequence"/>
</dbReference>
<evidence type="ECO:0000313" key="1">
    <source>
        <dbReference type="EMBL" id="PMD20875.1"/>
    </source>
</evidence>
<dbReference type="PANTHER" id="PTHR42085:SF8">
    <property type="entry name" value="F-BOX DOMAIN-CONTAINING PROTEIN"/>
    <property type="match status" value="1"/>
</dbReference>
<sequence>MSPTTPVQQSLNAGHCPVHFSFLPTMEDDEGSTKLVSTRTRIQHQKTRKREKEQIRRNKTFPFLKLPREIRDNVYRHLFKRPTGIVPTTNYLKRRLRPGEIHPQDSRRAWLKYRDATAVQLYQQYGYQWDYQRQTGYNIETGLPTRDWKPDEVRVVWATMPTPDEHENIQRALKDPRSPYASFGGVKSFINKRHNGRIEIINEEDLQSPGLTGLKFLRSCSQVAREGPEILYGENKFVFNTAGVHSKYSLSEMPYRIPGIPNVEVLHPSTQQIMLSVNKIFDTACYHPKFIKYDPLIDFLRRIGKKNAAFLKNVKLEGTFKTYHSGRKHEKLGFSSILSIHTIILNKVYPGLKILTLNIRNGKDIDGEPGLAPFWDDDVDDLSGKDDMEKIDVIVGKIVKGLPTLRELKLGEYRMWTRLGSSSDDGTINDGWEQFVKERYVKRVKENVKISGRAKVRTGGDGGVFTTGNHCVGGNLNGR</sequence>